<gene>
    <name evidence="4" type="ORF">MUY27_02380</name>
</gene>
<evidence type="ECO:0000313" key="4">
    <source>
        <dbReference type="EMBL" id="MCJ8208539.1"/>
    </source>
</evidence>
<protein>
    <recommendedName>
        <fullName evidence="2">histidine kinase</fullName>
        <ecNumber evidence="2">2.7.13.3</ecNumber>
    </recommendedName>
</protein>
<evidence type="ECO:0000256" key="2">
    <source>
        <dbReference type="ARBA" id="ARBA00012438"/>
    </source>
</evidence>
<dbReference type="InterPro" id="IPR035965">
    <property type="entry name" value="PAS-like_dom_sf"/>
</dbReference>
<evidence type="ECO:0000259" key="3">
    <source>
        <dbReference type="PROSITE" id="PS50113"/>
    </source>
</evidence>
<dbReference type="RefSeq" id="WP_245128368.1">
    <property type="nucleotide sequence ID" value="NZ_JALJEJ010000001.1"/>
</dbReference>
<dbReference type="InterPro" id="IPR003661">
    <property type="entry name" value="HisK_dim/P_dom"/>
</dbReference>
<evidence type="ECO:0000313" key="5">
    <source>
        <dbReference type="Proteomes" id="UP001139450"/>
    </source>
</evidence>
<name>A0A9X1WZS5_9SPHI</name>
<feature type="domain" description="PAC" evidence="3">
    <location>
        <begin position="245"/>
        <end position="297"/>
    </location>
</feature>
<comment type="caution">
    <text evidence="4">The sequence shown here is derived from an EMBL/GenBank/DDBJ whole genome shotgun (WGS) entry which is preliminary data.</text>
</comment>
<dbReference type="InterPro" id="IPR003018">
    <property type="entry name" value="GAF"/>
</dbReference>
<dbReference type="AlphaFoldDB" id="A0A9X1WZS5"/>
<accession>A0A9X1WZS5</accession>
<dbReference type="Gene3D" id="3.30.450.40">
    <property type="match status" value="1"/>
</dbReference>
<sequence length="365" mass="42224">MQNKELEKLQAVHRFLNLEINKDHELQEIVELAAELCRVPTAVITTDGVIRYLKSNIDVSRIDDLESKLFCNFLDKHQGITVIPDATQHPFFSTSTLVTDYPHIRFYAGAPLITHDNYTLGYLCIADTVARDIDDSQRHLITVLAKRIIQIMEFEFSLEVLKQQFIEAKNAEIKLRSYFESSGSCLLLIDQNLRLVAYNKNMYKFLKRVNGVKIHPGMGVNEILRGHYLNDFVKDFQIALNGTPVTYERQVQYRNGEKIWWHVSFDPSYDTDGEIIGISYKATDITSAKRYEEKILAQNESLKQIAHIQSHELRKPVAGILGFMELFKANKYRATKEDLQLMEKITTELDEKIREIVAFTEEDKD</sequence>
<comment type="catalytic activity">
    <reaction evidence="1">
        <text>ATP + protein L-histidine = ADP + protein N-phospho-L-histidine.</text>
        <dbReference type="EC" id="2.7.13.3"/>
    </reaction>
</comment>
<dbReference type="InterPro" id="IPR000700">
    <property type="entry name" value="PAS-assoc_C"/>
</dbReference>
<dbReference type="InterPro" id="IPR029016">
    <property type="entry name" value="GAF-like_dom_sf"/>
</dbReference>
<dbReference type="SUPFAM" id="SSF47384">
    <property type="entry name" value="Homodimeric domain of signal transducing histidine kinase"/>
    <property type="match status" value="1"/>
</dbReference>
<dbReference type="InterPro" id="IPR000014">
    <property type="entry name" value="PAS"/>
</dbReference>
<dbReference type="Proteomes" id="UP001139450">
    <property type="component" value="Unassembled WGS sequence"/>
</dbReference>
<dbReference type="EMBL" id="JALJEJ010000001">
    <property type="protein sequence ID" value="MCJ8208539.1"/>
    <property type="molecule type" value="Genomic_DNA"/>
</dbReference>
<dbReference type="InterPro" id="IPR013656">
    <property type="entry name" value="PAS_4"/>
</dbReference>
<evidence type="ECO:0000256" key="1">
    <source>
        <dbReference type="ARBA" id="ARBA00000085"/>
    </source>
</evidence>
<reference evidence="4" key="1">
    <citation type="submission" date="2022-04" db="EMBL/GenBank/DDBJ databases">
        <title>Mucilaginibacter sp. RS28 isolated from freshwater.</title>
        <authorList>
            <person name="Ko S.-R."/>
        </authorList>
    </citation>
    <scope>NUCLEOTIDE SEQUENCE</scope>
    <source>
        <strain evidence="4">RS28</strain>
    </source>
</reference>
<dbReference type="SUPFAM" id="SSF55781">
    <property type="entry name" value="GAF domain-like"/>
    <property type="match status" value="1"/>
</dbReference>
<dbReference type="Gene3D" id="3.30.450.20">
    <property type="entry name" value="PAS domain"/>
    <property type="match status" value="1"/>
</dbReference>
<dbReference type="PANTHER" id="PTHR43102:SF2">
    <property type="entry name" value="GAF DOMAIN-CONTAINING PROTEIN"/>
    <property type="match status" value="1"/>
</dbReference>
<dbReference type="CDD" id="cd00082">
    <property type="entry name" value="HisKA"/>
    <property type="match status" value="1"/>
</dbReference>
<dbReference type="PROSITE" id="PS50113">
    <property type="entry name" value="PAC"/>
    <property type="match status" value="1"/>
</dbReference>
<dbReference type="Gene3D" id="1.10.287.130">
    <property type="match status" value="1"/>
</dbReference>
<dbReference type="CDD" id="cd00130">
    <property type="entry name" value="PAS"/>
    <property type="match status" value="1"/>
</dbReference>
<dbReference type="SUPFAM" id="SSF55785">
    <property type="entry name" value="PYP-like sensor domain (PAS domain)"/>
    <property type="match status" value="1"/>
</dbReference>
<proteinExistence type="predicted"/>
<keyword evidence="5" id="KW-1185">Reference proteome</keyword>
<dbReference type="EC" id="2.7.13.3" evidence="2"/>
<dbReference type="Pfam" id="PF08448">
    <property type="entry name" value="PAS_4"/>
    <property type="match status" value="1"/>
</dbReference>
<organism evidence="4 5">
    <name type="scientific">Mucilaginibacter straminoryzae</name>
    <dbReference type="NCBI Taxonomy" id="2932774"/>
    <lineage>
        <taxon>Bacteria</taxon>
        <taxon>Pseudomonadati</taxon>
        <taxon>Bacteroidota</taxon>
        <taxon>Sphingobacteriia</taxon>
        <taxon>Sphingobacteriales</taxon>
        <taxon>Sphingobacteriaceae</taxon>
        <taxon>Mucilaginibacter</taxon>
    </lineage>
</organism>
<dbReference type="NCBIfam" id="TIGR00229">
    <property type="entry name" value="sensory_box"/>
    <property type="match status" value="1"/>
</dbReference>
<dbReference type="InterPro" id="IPR036097">
    <property type="entry name" value="HisK_dim/P_sf"/>
</dbReference>
<dbReference type="PANTHER" id="PTHR43102">
    <property type="entry name" value="SLR1143 PROTEIN"/>
    <property type="match status" value="1"/>
</dbReference>
<dbReference type="Pfam" id="PF01590">
    <property type="entry name" value="GAF"/>
    <property type="match status" value="1"/>
</dbReference>
<dbReference type="GO" id="GO:0000155">
    <property type="term" value="F:phosphorelay sensor kinase activity"/>
    <property type="evidence" value="ECO:0007669"/>
    <property type="project" value="InterPro"/>
</dbReference>